<gene>
    <name evidence="4" type="ORF">HGI30_11290</name>
</gene>
<dbReference type="KEGG" id="palr:HGI30_11290"/>
<evidence type="ECO:0000256" key="2">
    <source>
        <dbReference type="PROSITE-ProRule" id="PRU00335"/>
    </source>
</evidence>
<evidence type="ECO:0000313" key="5">
    <source>
        <dbReference type="Proteomes" id="UP000502136"/>
    </source>
</evidence>
<dbReference type="InterPro" id="IPR050624">
    <property type="entry name" value="HTH-type_Tx_Regulator"/>
</dbReference>
<dbReference type="InterPro" id="IPR039532">
    <property type="entry name" value="TetR_C_Firmicutes"/>
</dbReference>
<dbReference type="RefSeq" id="WP_168907655.1">
    <property type="nucleotide sequence ID" value="NZ_CP051428.1"/>
</dbReference>
<dbReference type="PROSITE" id="PS50977">
    <property type="entry name" value="HTH_TETR_2"/>
    <property type="match status" value="1"/>
</dbReference>
<protein>
    <submittedName>
        <fullName evidence="4">TetR/AcrR family transcriptional regulator</fullName>
    </submittedName>
</protein>
<dbReference type="AlphaFoldDB" id="A0A6H2GXJ4"/>
<evidence type="ECO:0000259" key="3">
    <source>
        <dbReference type="PROSITE" id="PS50977"/>
    </source>
</evidence>
<dbReference type="Pfam" id="PF14278">
    <property type="entry name" value="TetR_C_8"/>
    <property type="match status" value="1"/>
</dbReference>
<proteinExistence type="predicted"/>
<reference evidence="4 5" key="1">
    <citation type="submission" date="2020-04" db="EMBL/GenBank/DDBJ databases">
        <title>Novel Paenibacillus strain UniB2 isolated from commercial digestive syrup.</title>
        <authorList>
            <person name="Thorat V."/>
            <person name="Kirdat K."/>
            <person name="Tiwarekar B."/>
            <person name="Yadav A."/>
        </authorList>
    </citation>
    <scope>NUCLEOTIDE SEQUENCE [LARGE SCALE GENOMIC DNA]</scope>
    <source>
        <strain evidence="4 5">UniB2</strain>
    </source>
</reference>
<dbReference type="PANTHER" id="PTHR43479">
    <property type="entry name" value="ACREF/ENVCD OPERON REPRESSOR-RELATED"/>
    <property type="match status" value="1"/>
</dbReference>
<keyword evidence="1 2" id="KW-0238">DNA-binding</keyword>
<dbReference type="Proteomes" id="UP000502136">
    <property type="component" value="Chromosome"/>
</dbReference>
<keyword evidence="5" id="KW-1185">Reference proteome</keyword>
<dbReference type="Gene3D" id="1.10.357.10">
    <property type="entry name" value="Tetracycline Repressor, domain 2"/>
    <property type="match status" value="1"/>
</dbReference>
<dbReference type="Pfam" id="PF00440">
    <property type="entry name" value="TetR_N"/>
    <property type="match status" value="1"/>
</dbReference>
<dbReference type="SUPFAM" id="SSF46689">
    <property type="entry name" value="Homeodomain-like"/>
    <property type="match status" value="1"/>
</dbReference>
<dbReference type="GO" id="GO:0003677">
    <property type="term" value="F:DNA binding"/>
    <property type="evidence" value="ECO:0007669"/>
    <property type="project" value="UniProtKB-UniRule"/>
</dbReference>
<dbReference type="InterPro" id="IPR001647">
    <property type="entry name" value="HTH_TetR"/>
</dbReference>
<evidence type="ECO:0000256" key="1">
    <source>
        <dbReference type="ARBA" id="ARBA00023125"/>
    </source>
</evidence>
<dbReference type="InterPro" id="IPR009057">
    <property type="entry name" value="Homeodomain-like_sf"/>
</dbReference>
<sequence length="191" mass="22091">MSNSKKEDPRAIRSKRMFKEAIVSLMLEERSLSHLTVQKIASRAELNRATFYLHFEDVSDLLRQLADEVLNGLSEKIQPLEQSDPGDEQERLTVFLDSIYDKRKLLAVLFDSKSLETNLFHLLKTLIETRRWNKRLDRSSHPVALEIRTASIMGIIMWWIRDGIQFSPAYIADQITLLFGRKQEGESSGGR</sequence>
<name>A0A6H2GXJ4_9BACL</name>
<feature type="DNA-binding region" description="H-T-H motif" evidence="2">
    <location>
        <begin position="36"/>
        <end position="55"/>
    </location>
</feature>
<organism evidence="4 5">
    <name type="scientific">Paenibacillus albicereus</name>
    <dbReference type="NCBI Taxonomy" id="2726185"/>
    <lineage>
        <taxon>Bacteria</taxon>
        <taxon>Bacillati</taxon>
        <taxon>Bacillota</taxon>
        <taxon>Bacilli</taxon>
        <taxon>Bacillales</taxon>
        <taxon>Paenibacillaceae</taxon>
        <taxon>Paenibacillus</taxon>
    </lineage>
</organism>
<feature type="domain" description="HTH tetR-type" evidence="3">
    <location>
        <begin position="12"/>
        <end position="73"/>
    </location>
</feature>
<dbReference type="PANTHER" id="PTHR43479:SF7">
    <property type="entry name" value="TETR-FAMILY TRANSCRIPTIONAL REGULATOR"/>
    <property type="match status" value="1"/>
</dbReference>
<accession>A0A6H2GXJ4</accession>
<evidence type="ECO:0000313" key="4">
    <source>
        <dbReference type="EMBL" id="QJC52079.1"/>
    </source>
</evidence>
<dbReference type="EMBL" id="CP051428">
    <property type="protein sequence ID" value="QJC52079.1"/>
    <property type="molecule type" value="Genomic_DNA"/>
</dbReference>